<accession>A0ACC0U873</accession>
<evidence type="ECO:0000313" key="2">
    <source>
        <dbReference type="Proteomes" id="UP001207468"/>
    </source>
</evidence>
<protein>
    <submittedName>
        <fullName evidence="1">Uncharacterized protein</fullName>
    </submittedName>
</protein>
<gene>
    <name evidence="1" type="ORF">F5148DRAFT_1149492</name>
</gene>
<dbReference type="Proteomes" id="UP001207468">
    <property type="component" value="Unassembled WGS sequence"/>
</dbReference>
<comment type="caution">
    <text evidence="1">The sequence shown here is derived from an EMBL/GenBank/DDBJ whole genome shotgun (WGS) entry which is preliminary data.</text>
</comment>
<name>A0ACC0U873_9AGAM</name>
<evidence type="ECO:0000313" key="1">
    <source>
        <dbReference type="EMBL" id="KAI9507823.1"/>
    </source>
</evidence>
<organism evidence="1 2">
    <name type="scientific">Russula earlei</name>
    <dbReference type="NCBI Taxonomy" id="71964"/>
    <lineage>
        <taxon>Eukaryota</taxon>
        <taxon>Fungi</taxon>
        <taxon>Dikarya</taxon>
        <taxon>Basidiomycota</taxon>
        <taxon>Agaricomycotina</taxon>
        <taxon>Agaricomycetes</taxon>
        <taxon>Russulales</taxon>
        <taxon>Russulaceae</taxon>
        <taxon>Russula</taxon>
    </lineage>
</organism>
<keyword evidence="2" id="KW-1185">Reference proteome</keyword>
<sequence length="190" mass="21892">MAVWRHGGGHPVSEKKKAAWTWKTWLAQCKVKEWKKRKAKKSRTGKEWKNARMHAWGKEGQMERSRWEEGGEEGVRRREGRKEEKTIGKKHGHWPGAWVIGQGHMRDLKAEAPFGSVGQLEQRGGERNAVCLGTGMYRSWRGKEKNQNHIEMKTKKRMRSWPLRGCHIHGRVVMVATAGEWVPVGGRALL</sequence>
<proteinExistence type="predicted"/>
<dbReference type="EMBL" id="JAGFNK010000111">
    <property type="protein sequence ID" value="KAI9507823.1"/>
    <property type="molecule type" value="Genomic_DNA"/>
</dbReference>
<reference evidence="1" key="1">
    <citation type="submission" date="2021-03" db="EMBL/GenBank/DDBJ databases">
        <title>Evolutionary priming and transition to the ectomycorrhizal habit in an iconic lineage of mushroom-forming fungi: is preadaptation a requirement?</title>
        <authorList>
            <consortium name="DOE Joint Genome Institute"/>
            <person name="Looney B.P."/>
            <person name="Miyauchi S."/>
            <person name="Morin E."/>
            <person name="Drula E."/>
            <person name="Courty P.E."/>
            <person name="Chicoki N."/>
            <person name="Fauchery L."/>
            <person name="Kohler A."/>
            <person name="Kuo A."/>
            <person name="LaButti K."/>
            <person name="Pangilinan J."/>
            <person name="Lipzen A."/>
            <person name="Riley R."/>
            <person name="Andreopoulos W."/>
            <person name="He G."/>
            <person name="Johnson J."/>
            <person name="Barry K.W."/>
            <person name="Grigoriev I.V."/>
            <person name="Nagy L."/>
            <person name="Hibbett D."/>
            <person name="Henrissat B."/>
            <person name="Matheny P.B."/>
            <person name="Labbe J."/>
            <person name="Martin A.F."/>
        </authorList>
    </citation>
    <scope>NUCLEOTIDE SEQUENCE</scope>
    <source>
        <strain evidence="1">BPL698</strain>
    </source>
</reference>